<dbReference type="GO" id="GO:0016020">
    <property type="term" value="C:membrane"/>
    <property type="evidence" value="ECO:0007669"/>
    <property type="project" value="UniProtKB-SubCell"/>
</dbReference>
<proteinExistence type="predicted"/>
<gene>
    <name evidence="6" type="ORF">INF28_11525</name>
</gene>
<sequence>MNEIQQLQSVFEGFELNANLLTWGVLLGILADFATGIAKGYKADGKISSSKLRDGGFKKAGMMLVVFLSYGLSLLFNDSRHIIFNSVQAYYIYTELVSLIENLICLGVDVPWILRKIIGDKKEDKHEDLS</sequence>
<protein>
    <submittedName>
        <fullName evidence="6">Phage holin family protein</fullName>
    </submittedName>
</protein>
<evidence type="ECO:0000256" key="4">
    <source>
        <dbReference type="ARBA" id="ARBA00023136"/>
    </source>
</evidence>
<comment type="subcellular location">
    <subcellularLocation>
        <location evidence="1">Membrane</location>
        <topology evidence="1">Multi-pass membrane protein</topology>
    </subcellularLocation>
</comment>
<name>A0A9D5M7Q6_9FIRM</name>
<feature type="transmembrane region" description="Helical" evidence="5">
    <location>
        <begin position="20"/>
        <end position="38"/>
    </location>
</feature>
<feature type="transmembrane region" description="Helical" evidence="5">
    <location>
        <begin position="96"/>
        <end position="114"/>
    </location>
</feature>
<keyword evidence="3 5" id="KW-1133">Transmembrane helix</keyword>
<dbReference type="EMBL" id="JADCKB010000034">
    <property type="protein sequence ID" value="MBE5041089.1"/>
    <property type="molecule type" value="Genomic_DNA"/>
</dbReference>
<evidence type="ECO:0000256" key="5">
    <source>
        <dbReference type="SAM" id="Phobius"/>
    </source>
</evidence>
<keyword evidence="2 5" id="KW-0812">Transmembrane</keyword>
<organism evidence="6 7">
    <name type="scientific">Ructibacterium gallinarum</name>
    <dbReference type="NCBI Taxonomy" id="2779355"/>
    <lineage>
        <taxon>Bacteria</taxon>
        <taxon>Bacillati</taxon>
        <taxon>Bacillota</taxon>
        <taxon>Clostridia</taxon>
        <taxon>Eubacteriales</taxon>
        <taxon>Oscillospiraceae</taxon>
        <taxon>Ructibacterium</taxon>
    </lineage>
</organism>
<evidence type="ECO:0000313" key="7">
    <source>
        <dbReference type="Proteomes" id="UP000806542"/>
    </source>
</evidence>
<dbReference type="AlphaFoldDB" id="A0A9D5M7Q6"/>
<dbReference type="RefSeq" id="WP_226393625.1">
    <property type="nucleotide sequence ID" value="NZ_JADCKB010000034.1"/>
</dbReference>
<keyword evidence="7" id="KW-1185">Reference proteome</keyword>
<comment type="caution">
    <text evidence="6">The sequence shown here is derived from an EMBL/GenBank/DDBJ whole genome shotgun (WGS) entry which is preliminary data.</text>
</comment>
<evidence type="ECO:0000256" key="1">
    <source>
        <dbReference type="ARBA" id="ARBA00004141"/>
    </source>
</evidence>
<evidence type="ECO:0000256" key="2">
    <source>
        <dbReference type="ARBA" id="ARBA00022692"/>
    </source>
</evidence>
<dbReference type="Proteomes" id="UP000806542">
    <property type="component" value="Unassembled WGS sequence"/>
</dbReference>
<keyword evidence="4 5" id="KW-0472">Membrane</keyword>
<reference evidence="6" key="1">
    <citation type="submission" date="2020-10" db="EMBL/GenBank/DDBJ databases">
        <title>ChiBAC.</title>
        <authorList>
            <person name="Zenner C."/>
            <person name="Hitch T.C.A."/>
            <person name="Clavel T."/>
        </authorList>
    </citation>
    <scope>NUCLEOTIDE SEQUENCE</scope>
    <source>
        <strain evidence="6">DSM 107454</strain>
    </source>
</reference>
<dbReference type="NCBIfam" id="TIGR01593">
    <property type="entry name" value="holin_tox_secr"/>
    <property type="match status" value="1"/>
</dbReference>
<evidence type="ECO:0000313" key="6">
    <source>
        <dbReference type="EMBL" id="MBE5041089.1"/>
    </source>
</evidence>
<evidence type="ECO:0000256" key="3">
    <source>
        <dbReference type="ARBA" id="ARBA00022989"/>
    </source>
</evidence>
<dbReference type="Pfam" id="PF05105">
    <property type="entry name" value="Phage_holin_4_1"/>
    <property type="match status" value="1"/>
</dbReference>
<dbReference type="InterPro" id="IPR006480">
    <property type="entry name" value="Phage_holin_4_1"/>
</dbReference>
<accession>A0A9D5M7Q6</accession>
<feature type="transmembrane region" description="Helical" evidence="5">
    <location>
        <begin position="59"/>
        <end position="76"/>
    </location>
</feature>